<organism evidence="9 10">
    <name type="scientific">Stackebrandtia nassauensis (strain DSM 44728 / CIP 108903 / NRRL B-16338 / NBRC 102104 / LLR-40K-21)</name>
    <dbReference type="NCBI Taxonomy" id="446470"/>
    <lineage>
        <taxon>Bacteria</taxon>
        <taxon>Bacillati</taxon>
        <taxon>Actinomycetota</taxon>
        <taxon>Actinomycetes</taxon>
        <taxon>Glycomycetales</taxon>
        <taxon>Glycomycetaceae</taxon>
        <taxon>Stackebrandtia</taxon>
    </lineage>
</organism>
<dbReference type="HOGENOM" id="CLU_026429_0_1_11"/>
<evidence type="ECO:0000256" key="7">
    <source>
        <dbReference type="ARBA" id="ARBA00023136"/>
    </source>
</evidence>
<gene>
    <name evidence="9" type="ordered locus">Snas_1512</name>
</gene>
<dbReference type="EC" id="3.6.3.14" evidence="9"/>
<reference evidence="9 10" key="1">
    <citation type="journal article" date="2009" name="Stand. Genomic Sci.">
        <title>Complete genome sequence of Stackebrandtia nassauensis type strain (LLR-40K-21).</title>
        <authorList>
            <person name="Munk C."/>
            <person name="Lapidus A."/>
            <person name="Copeland A."/>
            <person name="Jando M."/>
            <person name="Mayilraj S."/>
            <person name="Glavina Del Rio T."/>
            <person name="Nolan M."/>
            <person name="Chen F."/>
            <person name="Lucas S."/>
            <person name="Tice H."/>
            <person name="Cheng J.F."/>
            <person name="Han C."/>
            <person name="Detter J.C."/>
            <person name="Bruce D."/>
            <person name="Goodwin L."/>
            <person name="Chain P."/>
            <person name="Pitluck S."/>
            <person name="Goker M."/>
            <person name="Ovchinikova G."/>
            <person name="Pati A."/>
            <person name="Ivanova N."/>
            <person name="Mavromatis K."/>
            <person name="Chen A."/>
            <person name="Palaniappan K."/>
            <person name="Land M."/>
            <person name="Hauser L."/>
            <person name="Chang Y.J."/>
            <person name="Jeffries C.D."/>
            <person name="Bristow J."/>
            <person name="Eisen J.A."/>
            <person name="Markowitz V."/>
            <person name="Hugenholtz P."/>
            <person name="Kyrpides N.C."/>
            <person name="Klenk H.P."/>
        </authorList>
    </citation>
    <scope>NUCLEOTIDE SEQUENCE [LARGE SCALE GENOMIC DNA]</scope>
    <source>
        <strain evidence="10">DSM 44728 / CIP 108903 / NRRL B-16338 / NBRC 102104 / LLR-40K-21</strain>
    </source>
</reference>
<accession>D3PW59</accession>
<dbReference type="RefSeq" id="WP_013016787.1">
    <property type="nucleotide sequence ID" value="NC_013947.1"/>
</dbReference>
<feature type="transmembrane region" description="Helical" evidence="8">
    <location>
        <begin position="134"/>
        <end position="155"/>
    </location>
</feature>
<dbReference type="STRING" id="446470.Snas_1512"/>
<evidence type="ECO:0000256" key="5">
    <source>
        <dbReference type="ARBA" id="ARBA00022989"/>
    </source>
</evidence>
<dbReference type="EMBL" id="CP001778">
    <property type="protein sequence ID" value="ADD41216.1"/>
    <property type="molecule type" value="Genomic_DNA"/>
</dbReference>
<proteinExistence type="predicted"/>
<comment type="subcellular location">
    <subcellularLocation>
        <location evidence="1">Cell membrane</location>
        <topology evidence="1">Multi-pass membrane protein</topology>
    </subcellularLocation>
</comment>
<keyword evidence="10" id="KW-1185">Reference proteome</keyword>
<evidence type="ECO:0000256" key="1">
    <source>
        <dbReference type="ARBA" id="ARBA00004651"/>
    </source>
</evidence>
<evidence type="ECO:0000256" key="8">
    <source>
        <dbReference type="SAM" id="Phobius"/>
    </source>
</evidence>
<feature type="transmembrane region" description="Helical" evidence="8">
    <location>
        <begin position="415"/>
        <end position="437"/>
    </location>
</feature>
<dbReference type="InterPro" id="IPR003445">
    <property type="entry name" value="Cat_transpt"/>
</dbReference>
<keyword evidence="2" id="KW-0813">Transport</keyword>
<feature type="transmembrane region" description="Helical" evidence="8">
    <location>
        <begin position="307"/>
        <end position="338"/>
    </location>
</feature>
<dbReference type="AlphaFoldDB" id="D3PW59"/>
<keyword evidence="9" id="KW-0378">Hydrolase</keyword>
<dbReference type="KEGG" id="sna:Snas_1512"/>
<evidence type="ECO:0000256" key="4">
    <source>
        <dbReference type="ARBA" id="ARBA00022692"/>
    </source>
</evidence>
<dbReference type="OrthoDB" id="9810952at2"/>
<dbReference type="GO" id="GO:0005886">
    <property type="term" value="C:plasma membrane"/>
    <property type="evidence" value="ECO:0007669"/>
    <property type="project" value="UniProtKB-SubCell"/>
</dbReference>
<sequence length="454" mass="47894">MAIRSGVSSSLVLPKLRHPARLVPLSFLAVILVGTVLLALPVSRQGADAAPLLTAAFTAVSAVCVTGLVTVDTGTYWSGFGEVVITVLIQVGGFGIMTMASLLGLLVAGRLRLRRKLVAQAETKSLGLGDVRKVVVRVALITLSVETVVAVILAARYHFGYGYELGRAAWHGVFHSVAAFNNAGFGLERDNLESFVADPVITIPIAVAVIIGGLGFPVVVELIRKTYRPASWSTHTKLTVLATVVLLLAGFVAYLAIEWNNAKTLGPLGLGDKLLAAFFSGVQPRTAGFNSLPMADLRPETWAVTDILMFIGGGSAGTAGGVKVTTFFLLAFVIWAEVRGEPDVSVFGRTIPHSTQRQALTVALLGVGAVGLGTLLILMTDGHPLDQLVFEAISAFGTVGLSTGITADLSATAQIIIMFLMYTGRVGTVAVATALALRVRHRRFRYPEERPIVG</sequence>
<dbReference type="GO" id="GO:0030001">
    <property type="term" value="P:metal ion transport"/>
    <property type="evidence" value="ECO:0007669"/>
    <property type="project" value="UniProtKB-ARBA"/>
</dbReference>
<keyword evidence="4 8" id="KW-0812">Transmembrane</keyword>
<dbReference type="GO" id="GO:0016787">
    <property type="term" value="F:hydrolase activity"/>
    <property type="evidence" value="ECO:0007669"/>
    <property type="project" value="UniProtKB-KW"/>
</dbReference>
<dbReference type="Pfam" id="PF02386">
    <property type="entry name" value="TrkH"/>
    <property type="match status" value="1"/>
</dbReference>
<feature type="transmembrane region" description="Helical" evidence="8">
    <location>
        <begin position="201"/>
        <end position="223"/>
    </location>
</feature>
<evidence type="ECO:0000256" key="6">
    <source>
        <dbReference type="ARBA" id="ARBA00023065"/>
    </source>
</evidence>
<name>D3PW59_STANL</name>
<evidence type="ECO:0000256" key="3">
    <source>
        <dbReference type="ARBA" id="ARBA00022475"/>
    </source>
</evidence>
<dbReference type="eggNOG" id="COG0168">
    <property type="taxonomic scope" value="Bacteria"/>
</dbReference>
<dbReference type="PANTHER" id="PTHR32024:SF1">
    <property type="entry name" value="KTR SYSTEM POTASSIUM UPTAKE PROTEIN B"/>
    <property type="match status" value="1"/>
</dbReference>
<evidence type="ECO:0000313" key="9">
    <source>
        <dbReference type="EMBL" id="ADD41216.1"/>
    </source>
</evidence>
<keyword evidence="3" id="KW-1003">Cell membrane</keyword>
<feature type="transmembrane region" description="Helical" evidence="8">
    <location>
        <begin position="235"/>
        <end position="257"/>
    </location>
</feature>
<dbReference type="PANTHER" id="PTHR32024">
    <property type="entry name" value="TRK SYSTEM POTASSIUM UPTAKE PROTEIN TRKG-RELATED"/>
    <property type="match status" value="1"/>
</dbReference>
<keyword evidence="6" id="KW-0406">Ion transport</keyword>
<feature type="transmembrane region" description="Helical" evidence="8">
    <location>
        <begin position="52"/>
        <end position="71"/>
    </location>
</feature>
<evidence type="ECO:0000256" key="2">
    <source>
        <dbReference type="ARBA" id="ARBA00022448"/>
    </source>
</evidence>
<feature type="transmembrane region" description="Helical" evidence="8">
    <location>
        <begin position="359"/>
        <end position="379"/>
    </location>
</feature>
<keyword evidence="7 8" id="KW-0472">Membrane</keyword>
<feature type="transmembrane region" description="Helical" evidence="8">
    <location>
        <begin position="83"/>
        <end position="107"/>
    </location>
</feature>
<dbReference type="GO" id="GO:0008324">
    <property type="term" value="F:monoatomic cation transmembrane transporter activity"/>
    <property type="evidence" value="ECO:0007669"/>
    <property type="project" value="InterPro"/>
</dbReference>
<keyword evidence="5 8" id="KW-1133">Transmembrane helix</keyword>
<feature type="transmembrane region" description="Helical" evidence="8">
    <location>
        <begin position="20"/>
        <end position="40"/>
    </location>
</feature>
<dbReference type="Proteomes" id="UP000000844">
    <property type="component" value="Chromosome"/>
</dbReference>
<protein>
    <submittedName>
        <fullName evidence="9">H(+)-transporting two-sector ATPase</fullName>
        <ecNumber evidence="9">3.6.3.14</ecNumber>
    </submittedName>
</protein>
<evidence type="ECO:0000313" key="10">
    <source>
        <dbReference type="Proteomes" id="UP000000844"/>
    </source>
</evidence>